<dbReference type="SUPFAM" id="SSF49265">
    <property type="entry name" value="Fibronectin type III"/>
    <property type="match status" value="1"/>
</dbReference>
<evidence type="ECO:0000256" key="1">
    <source>
        <dbReference type="ARBA" id="ARBA00022723"/>
    </source>
</evidence>
<dbReference type="Gene3D" id="2.60.40.10">
    <property type="entry name" value="Immunoglobulins"/>
    <property type="match status" value="1"/>
</dbReference>
<evidence type="ECO:0000256" key="5">
    <source>
        <dbReference type="SAM" id="Coils"/>
    </source>
</evidence>
<keyword evidence="3" id="KW-0408">Iron</keyword>
<dbReference type="PANTHER" id="PTHR42988:SF2">
    <property type="entry name" value="CYCLIC NUCLEOTIDE PHOSPHODIESTERASE CBUA0032-RELATED"/>
    <property type="match status" value="1"/>
</dbReference>
<evidence type="ECO:0000259" key="6">
    <source>
        <dbReference type="PROSITE" id="PS50853"/>
    </source>
</evidence>
<dbReference type="AlphaFoldDB" id="A0A1M5XWB0"/>
<comment type="similarity">
    <text evidence="4">Belongs to the cyclic nucleotide phosphodiesterase class-III family.</text>
</comment>
<dbReference type="SUPFAM" id="SSF56300">
    <property type="entry name" value="Metallo-dependent phosphatases"/>
    <property type="match status" value="1"/>
</dbReference>
<dbReference type="Proteomes" id="UP000184241">
    <property type="component" value="Unassembled WGS sequence"/>
</dbReference>
<keyword evidence="5" id="KW-0175">Coiled coil</keyword>
<sequence>MELNFAVISDIHVKAHNSKEDEKLDLALSRLKEYQQNLDALIITGDITNSGRQKEYKKFSKIYNKYSEFLGEKIFLMGNHDCWGGVSIKAAQKRFKDNLNEDINSHKVIKGYHFISISTEGKRLSGLFSKKLLAWLKNELEVARNDDSKKPIFLGVHQHIENTVYGSEAWGNKDLYEVLKDFPQVINFSGHSHYPLNDERSIHQKDFTSVGAGSTSYMELERGKVNGTIQPKAGKVSQGLIVKVSEDNVVKISTIDFTKNQVNEDRWIINEPSNKDNFLYIDNRRDLRKKPYFKKESSVHIKYVTNNVAKISFTQAIHDDFIHSYEISVVNKNNNKELKKMMIFSDFYMEYIKSRLSFKIKGLFPNTEYTVRIKAIESFGNKSENYLQTDFKTLSIADSLMNFNKLLSISRIEENSIDFD</sequence>
<dbReference type="PROSITE" id="PS50853">
    <property type="entry name" value="FN3"/>
    <property type="match status" value="1"/>
</dbReference>
<feature type="domain" description="Fibronectin type-III" evidence="6">
    <location>
        <begin position="295"/>
        <end position="396"/>
    </location>
</feature>
<keyword evidence="2" id="KW-0378">Hydrolase</keyword>
<dbReference type="InterPro" id="IPR029052">
    <property type="entry name" value="Metallo-depent_PP-like"/>
</dbReference>
<gene>
    <name evidence="7" type="ORF">SAMN02745941_01679</name>
</gene>
<dbReference type="InterPro" id="IPR050884">
    <property type="entry name" value="CNP_phosphodiesterase-III"/>
</dbReference>
<keyword evidence="1" id="KW-0479">Metal-binding</keyword>
<proteinExistence type="inferred from homology"/>
<evidence type="ECO:0000256" key="4">
    <source>
        <dbReference type="ARBA" id="ARBA00025742"/>
    </source>
</evidence>
<dbReference type="RefSeq" id="WP_073018553.1">
    <property type="nucleotide sequence ID" value="NZ_FQXU01000005.1"/>
</dbReference>
<dbReference type="EMBL" id="FQXU01000005">
    <property type="protein sequence ID" value="SHI03989.1"/>
    <property type="molecule type" value="Genomic_DNA"/>
</dbReference>
<evidence type="ECO:0000256" key="3">
    <source>
        <dbReference type="ARBA" id="ARBA00023004"/>
    </source>
</evidence>
<dbReference type="Gene3D" id="3.60.21.10">
    <property type="match status" value="1"/>
</dbReference>
<reference evidence="7 8" key="1">
    <citation type="submission" date="2016-11" db="EMBL/GenBank/DDBJ databases">
        <authorList>
            <person name="Jaros S."/>
            <person name="Januszkiewicz K."/>
            <person name="Wedrychowicz H."/>
        </authorList>
    </citation>
    <scope>NUCLEOTIDE SEQUENCE [LARGE SCALE GENOMIC DNA]</scope>
    <source>
        <strain evidence="7 8">DSM 6191</strain>
    </source>
</reference>
<evidence type="ECO:0000256" key="2">
    <source>
        <dbReference type="ARBA" id="ARBA00022801"/>
    </source>
</evidence>
<dbReference type="CDD" id="cd00063">
    <property type="entry name" value="FN3"/>
    <property type="match status" value="1"/>
</dbReference>
<dbReference type="InterPro" id="IPR003961">
    <property type="entry name" value="FN3_dom"/>
</dbReference>
<dbReference type="InterPro" id="IPR004843">
    <property type="entry name" value="Calcineurin-like_PHP"/>
</dbReference>
<name>A0A1M5XWB0_9CLOT</name>
<evidence type="ECO:0000313" key="7">
    <source>
        <dbReference type="EMBL" id="SHI03989.1"/>
    </source>
</evidence>
<evidence type="ECO:0000313" key="8">
    <source>
        <dbReference type="Proteomes" id="UP000184241"/>
    </source>
</evidence>
<dbReference type="GO" id="GO:0016787">
    <property type="term" value="F:hydrolase activity"/>
    <property type="evidence" value="ECO:0007669"/>
    <property type="project" value="UniProtKB-KW"/>
</dbReference>
<organism evidence="7 8">
    <name type="scientific">Clostridium intestinale DSM 6191</name>
    <dbReference type="NCBI Taxonomy" id="1121320"/>
    <lineage>
        <taxon>Bacteria</taxon>
        <taxon>Bacillati</taxon>
        <taxon>Bacillota</taxon>
        <taxon>Clostridia</taxon>
        <taxon>Eubacteriales</taxon>
        <taxon>Clostridiaceae</taxon>
        <taxon>Clostridium</taxon>
    </lineage>
</organism>
<dbReference type="Pfam" id="PF00149">
    <property type="entry name" value="Metallophos"/>
    <property type="match status" value="1"/>
</dbReference>
<feature type="coiled-coil region" evidence="5">
    <location>
        <begin position="17"/>
        <end position="44"/>
    </location>
</feature>
<dbReference type="InterPro" id="IPR036116">
    <property type="entry name" value="FN3_sf"/>
</dbReference>
<protein>
    <submittedName>
        <fullName evidence="7">3',5'-cyclic AMP phosphodiesterase CpdA</fullName>
    </submittedName>
</protein>
<dbReference type="PANTHER" id="PTHR42988">
    <property type="entry name" value="PHOSPHOHYDROLASE"/>
    <property type="match status" value="1"/>
</dbReference>
<dbReference type="GO" id="GO:0046872">
    <property type="term" value="F:metal ion binding"/>
    <property type="evidence" value="ECO:0007669"/>
    <property type="project" value="UniProtKB-KW"/>
</dbReference>
<accession>A0A1M5XWB0</accession>
<dbReference type="InterPro" id="IPR013783">
    <property type="entry name" value="Ig-like_fold"/>
</dbReference>